<protein>
    <submittedName>
        <fullName evidence="2">Uncharacterized protein</fullName>
    </submittedName>
</protein>
<sequence length="240" mass="27257">MFALSLEFAHLQVGVDPADNRHRGQPTLDVIFGDHVFGLHFDDQIRVDRVCREVVQRDHVGTLLAEIREHLLPELEILVVDLAWRRLAVGRGNDLLAALGVALDPRRVVDHPHVLGDLDIAFHGGIQHLRVETRLTLPLIFARRNHVRRGDADRPDDMTLIGFDGRRSRIGALELDEVLRSGRPVALFVRCLGSALKADREQRVRPPKGNESETSRPRTERVVRRVIDTTVVWVSLEEHR</sequence>
<dbReference type="AlphaFoldDB" id="L9Y023"/>
<organism evidence="2 3">
    <name type="scientific">Natronococcus jeotgali DSM 18795</name>
    <dbReference type="NCBI Taxonomy" id="1227498"/>
    <lineage>
        <taxon>Archaea</taxon>
        <taxon>Methanobacteriati</taxon>
        <taxon>Methanobacteriota</taxon>
        <taxon>Stenosarchaea group</taxon>
        <taxon>Halobacteria</taxon>
        <taxon>Halobacteriales</taxon>
        <taxon>Natrialbaceae</taxon>
        <taxon>Natronococcus</taxon>
    </lineage>
</organism>
<evidence type="ECO:0000313" key="2">
    <source>
        <dbReference type="EMBL" id="ELY67400.1"/>
    </source>
</evidence>
<dbReference type="Proteomes" id="UP000011531">
    <property type="component" value="Unassembled WGS sequence"/>
</dbReference>
<gene>
    <name evidence="2" type="ORF">C492_00065</name>
</gene>
<proteinExistence type="predicted"/>
<name>L9Y023_9EURY</name>
<evidence type="ECO:0000313" key="3">
    <source>
        <dbReference type="Proteomes" id="UP000011531"/>
    </source>
</evidence>
<feature type="region of interest" description="Disordered" evidence="1">
    <location>
        <begin position="200"/>
        <end position="220"/>
    </location>
</feature>
<accession>L9Y023</accession>
<keyword evidence="3" id="KW-1185">Reference proteome</keyword>
<comment type="caution">
    <text evidence="2">The sequence shown here is derived from an EMBL/GenBank/DDBJ whole genome shotgun (WGS) entry which is preliminary data.</text>
</comment>
<dbReference type="RefSeq" id="WP_008419313.1">
    <property type="nucleotide sequence ID" value="NZ_AOIA01000005.1"/>
</dbReference>
<reference evidence="2 3" key="1">
    <citation type="journal article" date="2014" name="PLoS Genet.">
        <title>Phylogenetically driven sequencing of extremely halophilic archaea reveals strategies for static and dynamic osmo-response.</title>
        <authorList>
            <person name="Becker E.A."/>
            <person name="Seitzer P.M."/>
            <person name="Tritt A."/>
            <person name="Larsen D."/>
            <person name="Krusor M."/>
            <person name="Yao A.I."/>
            <person name="Wu D."/>
            <person name="Madern D."/>
            <person name="Eisen J.A."/>
            <person name="Darling A.E."/>
            <person name="Facciotti M.T."/>
        </authorList>
    </citation>
    <scope>NUCLEOTIDE SEQUENCE [LARGE SCALE GENOMIC DNA]</scope>
    <source>
        <strain evidence="2 3">DSM 18795</strain>
    </source>
</reference>
<dbReference type="EMBL" id="AOIA01000005">
    <property type="protein sequence ID" value="ELY67400.1"/>
    <property type="molecule type" value="Genomic_DNA"/>
</dbReference>
<evidence type="ECO:0000256" key="1">
    <source>
        <dbReference type="SAM" id="MobiDB-lite"/>
    </source>
</evidence>